<dbReference type="EMBL" id="SWKU01000018">
    <property type="protein sequence ID" value="KAF2998950.1"/>
    <property type="molecule type" value="Genomic_DNA"/>
</dbReference>
<feature type="region of interest" description="Disordered" evidence="4">
    <location>
        <begin position="63"/>
        <end position="84"/>
    </location>
</feature>
<dbReference type="Pfam" id="PF00135">
    <property type="entry name" value="COesterase"/>
    <property type="match status" value="1"/>
</dbReference>
<evidence type="ECO:0000313" key="7">
    <source>
        <dbReference type="Proteomes" id="UP000801428"/>
    </source>
</evidence>
<accession>A0A9P4T9S8</accession>
<name>A0A9P4T9S8_CURKU</name>
<evidence type="ECO:0000256" key="1">
    <source>
        <dbReference type="ARBA" id="ARBA00005964"/>
    </source>
</evidence>
<evidence type="ECO:0000259" key="5">
    <source>
        <dbReference type="Pfam" id="PF00135"/>
    </source>
</evidence>
<gene>
    <name evidence="6" type="ORF">E8E13_006766</name>
</gene>
<evidence type="ECO:0000313" key="6">
    <source>
        <dbReference type="EMBL" id="KAF2998950.1"/>
    </source>
</evidence>
<keyword evidence="7" id="KW-1185">Reference proteome</keyword>
<dbReference type="Proteomes" id="UP000801428">
    <property type="component" value="Unassembled WGS sequence"/>
</dbReference>
<feature type="domain" description="Carboxylesterase type B" evidence="5">
    <location>
        <begin position="15"/>
        <end position="451"/>
    </location>
</feature>
<dbReference type="InterPro" id="IPR002018">
    <property type="entry name" value="CarbesteraseB"/>
</dbReference>
<dbReference type="InterPro" id="IPR050309">
    <property type="entry name" value="Type-B_Carboxylest/Lipase"/>
</dbReference>
<sequence length="533" mass="58495">MTDTDVKTYTFHHAELGSMTGLVLPDNVVQFRAVPYATVPARFKKSVLLDHLPDKDKEYTKHGFASPQIFPPRDADGGPFPGDPSVPPSDEFKCLILQLNIPLSLLQSPNAAKLPVLVYIHGGGFILGRIDNQHNTALMVSQSITDGTPIIGASVQYRLGALGYLHTPSPGNANLGLKDQRNALLWIQKFIAGFGGDRSRVTVFGESAGSMSICAHLLAPPPSEGPLFNRAVLMSGPLGPASAPAPRSHGEERYEAFLEKLGIQERGEEGLQKVREVDLDALVAASAQVGDDSGLWLSVQDKDFFGPDAESITWDRIPEIIGNLDWINDIMLGCTSFEALTFSPRYLHITPPAFLSSLTKLLGPSATAIISSTYNITPSTDPVAFHNPMLRFLGDTVFDAGTHMLASHLSTLPKKNVYRYLFDVRNPFPGHALFLQPHHWVDIYFVFRAHQFRFANGEEPWTPYVKGGEGEEVVMVADEREGWVEKKRTVLEKELGWGYGRCEGLIRAWEEAGLKGGFKDVFALECLAGTIKT</sequence>
<comment type="caution">
    <text evidence="6">The sequence shown here is derived from an EMBL/GenBank/DDBJ whole genome shotgun (WGS) entry which is preliminary data.</text>
</comment>
<evidence type="ECO:0000256" key="3">
    <source>
        <dbReference type="RuleBase" id="RU361235"/>
    </source>
</evidence>
<dbReference type="GO" id="GO:0016787">
    <property type="term" value="F:hydrolase activity"/>
    <property type="evidence" value="ECO:0007669"/>
    <property type="project" value="UniProtKB-KW"/>
</dbReference>
<reference evidence="6" key="1">
    <citation type="submission" date="2019-04" db="EMBL/GenBank/DDBJ databases">
        <title>Sequencing of skin fungus with MAO and IRED activity.</title>
        <authorList>
            <person name="Marsaioli A.J."/>
            <person name="Bonatto J.M.C."/>
            <person name="Reis Junior O."/>
        </authorList>
    </citation>
    <scope>NUCLEOTIDE SEQUENCE</scope>
    <source>
        <strain evidence="6">30M1</strain>
    </source>
</reference>
<comment type="similarity">
    <text evidence="1 3">Belongs to the type-B carboxylesterase/lipase family.</text>
</comment>
<evidence type="ECO:0000256" key="4">
    <source>
        <dbReference type="SAM" id="MobiDB-lite"/>
    </source>
</evidence>
<dbReference type="Gene3D" id="3.40.50.1820">
    <property type="entry name" value="alpha/beta hydrolase"/>
    <property type="match status" value="1"/>
</dbReference>
<dbReference type="InterPro" id="IPR029058">
    <property type="entry name" value="AB_hydrolase_fold"/>
</dbReference>
<dbReference type="PANTHER" id="PTHR11559">
    <property type="entry name" value="CARBOXYLESTERASE"/>
    <property type="match status" value="1"/>
</dbReference>
<evidence type="ECO:0000256" key="2">
    <source>
        <dbReference type="ARBA" id="ARBA00022801"/>
    </source>
</evidence>
<proteinExistence type="inferred from homology"/>
<dbReference type="SUPFAM" id="SSF53474">
    <property type="entry name" value="alpha/beta-Hydrolases"/>
    <property type="match status" value="1"/>
</dbReference>
<dbReference type="PROSITE" id="PS00122">
    <property type="entry name" value="CARBOXYLESTERASE_B_1"/>
    <property type="match status" value="1"/>
</dbReference>
<keyword evidence="2 3" id="KW-0378">Hydrolase</keyword>
<organism evidence="6 7">
    <name type="scientific">Curvularia kusanoi</name>
    <name type="common">Cochliobolus kusanoi</name>
    <dbReference type="NCBI Taxonomy" id="90978"/>
    <lineage>
        <taxon>Eukaryota</taxon>
        <taxon>Fungi</taxon>
        <taxon>Dikarya</taxon>
        <taxon>Ascomycota</taxon>
        <taxon>Pezizomycotina</taxon>
        <taxon>Dothideomycetes</taxon>
        <taxon>Pleosporomycetidae</taxon>
        <taxon>Pleosporales</taxon>
        <taxon>Pleosporineae</taxon>
        <taxon>Pleosporaceae</taxon>
        <taxon>Curvularia</taxon>
    </lineage>
</organism>
<protein>
    <recommendedName>
        <fullName evidence="3">Carboxylic ester hydrolase</fullName>
        <ecNumber evidence="3">3.1.1.-</ecNumber>
    </recommendedName>
</protein>
<dbReference type="EC" id="3.1.1.-" evidence="3"/>
<dbReference type="OrthoDB" id="6846267at2759"/>
<dbReference type="InterPro" id="IPR019826">
    <property type="entry name" value="Carboxylesterase_B_AS"/>
</dbReference>
<dbReference type="AlphaFoldDB" id="A0A9P4T9S8"/>